<gene>
    <name evidence="2" type="ORF">FOTG_17281</name>
</gene>
<reference evidence="2" key="1">
    <citation type="submission" date="2011-11" db="EMBL/GenBank/DDBJ databases">
        <title>The Genome Sequence of Fusarium oxysporum Cotton.</title>
        <authorList>
            <consortium name="The Broad Institute Genome Sequencing Platform"/>
            <person name="Ma L.-J."/>
            <person name="Gale L.R."/>
            <person name="Schwartz D.C."/>
            <person name="Zhou S."/>
            <person name="Corby-Kistler H."/>
            <person name="Young S.K."/>
            <person name="Zeng Q."/>
            <person name="Gargeya S."/>
            <person name="Fitzgerald M."/>
            <person name="Haas B."/>
            <person name="Abouelleil A."/>
            <person name="Alvarado L."/>
            <person name="Arachchi H.M."/>
            <person name="Berlin A."/>
            <person name="Brown A."/>
            <person name="Chapman S.B."/>
            <person name="Chen Z."/>
            <person name="Dunbar C."/>
            <person name="Freedman E."/>
            <person name="Gearin G."/>
            <person name="Goldberg J."/>
            <person name="Griggs A."/>
            <person name="Gujja S."/>
            <person name="Heiman D."/>
            <person name="Howarth C."/>
            <person name="Larson L."/>
            <person name="Lui A."/>
            <person name="MacDonald P.J.P."/>
            <person name="Montmayeur A."/>
            <person name="Murphy C."/>
            <person name="Neiman D."/>
            <person name="Pearson M."/>
            <person name="Priest M."/>
            <person name="Roberts A."/>
            <person name="Saif S."/>
            <person name="Shea T."/>
            <person name="Shenoy N."/>
            <person name="Sisk P."/>
            <person name="Stolte C."/>
            <person name="Sykes S."/>
            <person name="Wortman J."/>
            <person name="Nusbaum C."/>
            <person name="Birren B."/>
        </authorList>
    </citation>
    <scope>NUCLEOTIDE SEQUENCE [LARGE SCALE GENOMIC DNA]</scope>
    <source>
        <strain evidence="2">25433</strain>
    </source>
</reference>
<feature type="domain" description="VOC" evidence="1">
    <location>
        <begin position="38"/>
        <end position="195"/>
    </location>
</feature>
<dbReference type="Gene3D" id="3.10.180.10">
    <property type="entry name" value="2,3-Dihydroxybiphenyl 1,2-Dioxygenase, domain 1"/>
    <property type="match status" value="1"/>
</dbReference>
<dbReference type="SUPFAM" id="SSF54593">
    <property type="entry name" value="Glyoxalase/Bleomycin resistance protein/Dihydroxybiphenyl dioxygenase"/>
    <property type="match status" value="1"/>
</dbReference>
<dbReference type="InterPro" id="IPR037523">
    <property type="entry name" value="VOC_core"/>
</dbReference>
<protein>
    <submittedName>
        <fullName evidence="2">Lactoylglutathione lyase</fullName>
    </submittedName>
</protein>
<accession>X0KLB9</accession>
<name>X0KLB9_FUSOX</name>
<evidence type="ECO:0000259" key="1">
    <source>
        <dbReference type="PROSITE" id="PS51819"/>
    </source>
</evidence>
<sequence>MENSASSKVTPFPHGVFLPNGHGTNPILPPNDPTIGYKLNHFMMRIRDPKKSMEFYIDLMGMRTVFVLNAGPFTVYYLGYPQTDEHRVDLAKFAVDTITNLPHTLGLLELFHVHGSEKQEPGFYATGNTPPNLGFGHLGFTVTNVPQALMRFRAHGVPVLKDIGPCEAPIPISDWEKQRGVGVSVKGTESELHPGYAKLLEQIAFVQDP</sequence>
<keyword evidence="2" id="KW-0456">Lyase</keyword>
<dbReference type="EMBL" id="JH658069">
    <property type="protein sequence ID" value="EXM14303.1"/>
    <property type="molecule type" value="Genomic_DNA"/>
</dbReference>
<dbReference type="GO" id="GO:0016829">
    <property type="term" value="F:lyase activity"/>
    <property type="evidence" value="ECO:0007669"/>
    <property type="project" value="UniProtKB-KW"/>
</dbReference>
<dbReference type="OrthoDB" id="16820at2759"/>
<dbReference type="AlphaFoldDB" id="X0KLB9"/>
<reference evidence="2" key="2">
    <citation type="submission" date="2012-05" db="EMBL/GenBank/DDBJ databases">
        <title>The Genome Annotation of Fusarium oxysporum Cotton.</title>
        <authorList>
            <consortium name="The Broad Institute Genomics Platform"/>
            <person name="Ma L.-J."/>
            <person name="Corby-Kistler H."/>
            <person name="Broz K."/>
            <person name="Gale L.R."/>
            <person name="Jonkers W."/>
            <person name="O'Donnell K."/>
            <person name="Ploetz R."/>
            <person name="Steinberg C."/>
            <person name="Schwartz D.C."/>
            <person name="VanEtten H."/>
            <person name="Zhou S."/>
            <person name="Young S.K."/>
            <person name="Zeng Q."/>
            <person name="Gargeya S."/>
            <person name="Fitzgerald M."/>
            <person name="Abouelleil A."/>
            <person name="Alvarado L."/>
            <person name="Chapman S.B."/>
            <person name="Gainer-Dewar J."/>
            <person name="Goldberg J."/>
            <person name="Griggs A."/>
            <person name="Gujja S."/>
            <person name="Hansen M."/>
            <person name="Howarth C."/>
            <person name="Imamovic A."/>
            <person name="Ireland A."/>
            <person name="Larimer J."/>
            <person name="McCowan C."/>
            <person name="Murphy C."/>
            <person name="Pearson M."/>
            <person name="Poon T.W."/>
            <person name="Priest M."/>
            <person name="Roberts A."/>
            <person name="Saif S."/>
            <person name="Shea T."/>
            <person name="Sykes S."/>
            <person name="Wortman J."/>
            <person name="Nusbaum C."/>
            <person name="Birren B."/>
        </authorList>
    </citation>
    <scope>NUCLEOTIDE SEQUENCE</scope>
    <source>
        <strain evidence="2">25433</strain>
    </source>
</reference>
<dbReference type="PANTHER" id="PTHR10374:SF19">
    <property type="entry name" value="LYASE (GLO1), PUTATIVE (AFU_ORTHOLOGUE AFUA_2G13550)-RELATED"/>
    <property type="match status" value="1"/>
</dbReference>
<dbReference type="HOGENOM" id="CLU_046006_1_0_1"/>
<dbReference type="PANTHER" id="PTHR10374">
    <property type="entry name" value="LACTOYLGLUTATHIONE LYASE GLYOXALASE I"/>
    <property type="match status" value="1"/>
</dbReference>
<dbReference type="PROSITE" id="PS51819">
    <property type="entry name" value="VOC"/>
    <property type="match status" value="1"/>
</dbReference>
<dbReference type="InterPro" id="IPR004360">
    <property type="entry name" value="Glyas_Fos-R_dOase_dom"/>
</dbReference>
<organism evidence="2">
    <name type="scientific">Fusarium oxysporum f. sp. vasinfectum 25433</name>
    <dbReference type="NCBI Taxonomy" id="1089449"/>
    <lineage>
        <taxon>Eukaryota</taxon>
        <taxon>Fungi</taxon>
        <taxon>Dikarya</taxon>
        <taxon>Ascomycota</taxon>
        <taxon>Pezizomycotina</taxon>
        <taxon>Sordariomycetes</taxon>
        <taxon>Hypocreomycetidae</taxon>
        <taxon>Hypocreales</taxon>
        <taxon>Nectriaceae</taxon>
        <taxon>Fusarium</taxon>
        <taxon>Fusarium oxysporum species complex</taxon>
    </lineage>
</organism>
<proteinExistence type="predicted"/>
<dbReference type="Pfam" id="PF00903">
    <property type="entry name" value="Glyoxalase"/>
    <property type="match status" value="1"/>
</dbReference>
<feature type="non-terminal residue" evidence="2">
    <location>
        <position position="209"/>
    </location>
</feature>
<evidence type="ECO:0000313" key="2">
    <source>
        <dbReference type="EMBL" id="EXM14303.1"/>
    </source>
</evidence>
<dbReference type="InterPro" id="IPR029068">
    <property type="entry name" value="Glyas_Bleomycin-R_OHBP_Dase"/>
</dbReference>
<dbReference type="Proteomes" id="UP000030701">
    <property type="component" value="Unassembled WGS sequence"/>
</dbReference>